<dbReference type="PANTHER" id="PTHR43884:SF12">
    <property type="entry name" value="ISOVALERYL-COA DEHYDROGENASE, MITOCHONDRIAL-RELATED"/>
    <property type="match status" value="1"/>
</dbReference>
<keyword evidence="3" id="KW-0503">Monooxygenase</keyword>
<dbReference type="InterPro" id="IPR036250">
    <property type="entry name" value="AcylCo_DH-like_C"/>
</dbReference>
<dbReference type="SUPFAM" id="SSF47203">
    <property type="entry name" value="Acyl-CoA dehydrogenase C-terminal domain-like"/>
    <property type="match status" value="1"/>
</dbReference>
<dbReference type="AlphaFoldDB" id="A0A6J5EEW6"/>
<dbReference type="GO" id="GO:0050660">
    <property type="term" value="F:flavin adenine dinucleotide binding"/>
    <property type="evidence" value="ECO:0007669"/>
    <property type="project" value="InterPro"/>
</dbReference>
<dbReference type="EMBL" id="CADIKF010000040">
    <property type="protein sequence ID" value="CAB3765029.1"/>
    <property type="molecule type" value="Genomic_DNA"/>
</dbReference>
<keyword evidence="1 3" id="KW-0560">Oxidoreductase</keyword>
<dbReference type="InterPro" id="IPR037069">
    <property type="entry name" value="AcylCoA_DH/ox_N_sf"/>
</dbReference>
<dbReference type="GO" id="GO:0003995">
    <property type="term" value="F:acyl-CoA dehydrogenase activity"/>
    <property type="evidence" value="ECO:0007669"/>
    <property type="project" value="TreeGrafter"/>
</dbReference>
<name>A0A6J5EEW6_9BURK</name>
<dbReference type="Gene3D" id="1.10.540.10">
    <property type="entry name" value="Acyl-CoA dehydrogenase/oxidase, N-terminal domain"/>
    <property type="match status" value="1"/>
</dbReference>
<dbReference type="InterPro" id="IPR009100">
    <property type="entry name" value="AcylCoA_DH/oxidase_NM_dom_sf"/>
</dbReference>
<reference evidence="3 4" key="1">
    <citation type="submission" date="2020-04" db="EMBL/GenBank/DDBJ databases">
        <authorList>
            <person name="De Canck E."/>
        </authorList>
    </citation>
    <scope>NUCLEOTIDE SEQUENCE [LARGE SCALE GENOMIC DNA]</scope>
    <source>
        <strain evidence="3 4">LMG 29739</strain>
    </source>
</reference>
<protein>
    <submittedName>
        <fullName evidence="3">Flavin-dependent monooxygenase, oxygenase subunit HsaA</fullName>
        <ecNumber evidence="3">1.14.14.12</ecNumber>
    </submittedName>
</protein>
<dbReference type="PANTHER" id="PTHR43884">
    <property type="entry name" value="ACYL-COA DEHYDROGENASE"/>
    <property type="match status" value="1"/>
</dbReference>
<dbReference type="SUPFAM" id="SSF56645">
    <property type="entry name" value="Acyl-CoA dehydrogenase NM domain-like"/>
    <property type="match status" value="1"/>
</dbReference>
<dbReference type="RefSeq" id="WP_175113309.1">
    <property type="nucleotide sequence ID" value="NZ_CADIKF010000040.1"/>
</dbReference>
<dbReference type="InterPro" id="IPR013107">
    <property type="entry name" value="Acyl-CoA_DH_C"/>
</dbReference>
<dbReference type="Gene3D" id="1.20.140.10">
    <property type="entry name" value="Butyryl-CoA Dehydrogenase, subunit A, domain 3"/>
    <property type="match status" value="1"/>
</dbReference>
<sequence length="420" mass="45829">MSKIDTAKPTDAAHTIYSSAFGDNGDRDVVVAAAALVPTLRSRAAETEALSKLPEATVVDFEKARLFEMMVPKMYGGLQSPFGTFLDTLMEIARGDGSVAWALGLICTGTWMAATMYPKHVTDQVFAQGANFRTAGALAPRRAKTRRVVGGYVIEDGLWMYNTGIYHAQWGQLGIPLVNDEGKVVDRGAALIPVSEVNLLNDWDTIGLRGSGSTSVTVKDVFVPDERISSMSRNLQDDYAGIHLRGEAMYRMPMVPAFATRLVCPMLGMAKAAVELFMETIGTRGIAFTTYEKQDEATVTHLQVGEATAKIDAAESIIRNSIRLLDENAASGERMSVQQRARLWRDAGLASKLIWEAVDMLASASGTAFINRNAPMSRIWHDVRVAYMHGGLYANTFFELYGRVSAGKKPNTLMLPELIS</sequence>
<dbReference type="PIRSF" id="PIRSF016578">
    <property type="entry name" value="HsaA"/>
    <property type="match status" value="1"/>
</dbReference>
<dbReference type="Proteomes" id="UP000494329">
    <property type="component" value="Unassembled WGS sequence"/>
</dbReference>
<dbReference type="InterPro" id="IPR046373">
    <property type="entry name" value="Acyl-CoA_Oxase/DH_mid-dom_sf"/>
</dbReference>
<dbReference type="GO" id="GO:0036383">
    <property type="term" value="F:3-hydroxy-9,10-secoandrosta-1,3,5(10)-triene-9,17-dione monooxygenase activity"/>
    <property type="evidence" value="ECO:0007669"/>
    <property type="project" value="UniProtKB-EC"/>
</dbReference>
<evidence type="ECO:0000313" key="4">
    <source>
        <dbReference type="Proteomes" id="UP000494329"/>
    </source>
</evidence>
<evidence type="ECO:0000259" key="2">
    <source>
        <dbReference type="Pfam" id="PF08028"/>
    </source>
</evidence>
<accession>A0A6J5EEW6</accession>
<dbReference type="Gene3D" id="2.40.110.10">
    <property type="entry name" value="Butyryl-CoA Dehydrogenase, subunit A, domain 2"/>
    <property type="match status" value="1"/>
</dbReference>
<dbReference type="EC" id="1.14.14.12" evidence="3"/>
<keyword evidence="4" id="KW-1185">Reference proteome</keyword>
<gene>
    <name evidence="3" type="primary">hsaA_2</name>
    <name evidence="3" type="ORF">LMG29739_04493</name>
</gene>
<feature type="domain" description="Acyl-CoA dehydrogenase C-terminal" evidence="2">
    <location>
        <begin position="264"/>
        <end position="390"/>
    </location>
</feature>
<evidence type="ECO:0000313" key="3">
    <source>
        <dbReference type="EMBL" id="CAB3765029.1"/>
    </source>
</evidence>
<proteinExistence type="predicted"/>
<organism evidence="3 4">
    <name type="scientific">Paraburkholderia solisilvae</name>
    <dbReference type="NCBI Taxonomy" id="624376"/>
    <lineage>
        <taxon>Bacteria</taxon>
        <taxon>Pseudomonadati</taxon>
        <taxon>Pseudomonadota</taxon>
        <taxon>Betaproteobacteria</taxon>
        <taxon>Burkholderiales</taxon>
        <taxon>Burkholderiaceae</taxon>
        <taxon>Paraburkholderia</taxon>
    </lineage>
</organism>
<dbReference type="Pfam" id="PF08028">
    <property type="entry name" value="Acyl-CoA_dh_2"/>
    <property type="match status" value="1"/>
</dbReference>
<evidence type="ECO:0000256" key="1">
    <source>
        <dbReference type="ARBA" id="ARBA00023002"/>
    </source>
</evidence>